<evidence type="ECO:0000256" key="5">
    <source>
        <dbReference type="PROSITE-ProRule" id="PRU00076"/>
    </source>
</evidence>
<dbReference type="InterPro" id="IPR024731">
    <property type="entry name" value="NELL2-like_EGF"/>
</dbReference>
<dbReference type="GO" id="GO:0005509">
    <property type="term" value="F:calcium ion binding"/>
    <property type="evidence" value="ECO:0007669"/>
    <property type="project" value="InterPro"/>
</dbReference>
<dbReference type="InterPro" id="IPR002223">
    <property type="entry name" value="Kunitz_BPTI"/>
</dbReference>
<dbReference type="PANTHER" id="PTHR24039:SF38">
    <property type="entry name" value="KUNITZ_BOVINE PANCREATIC TRYPSIN INHIBITOR DOMAIN PROTEIN"/>
    <property type="match status" value="1"/>
</dbReference>
<dbReference type="PROSITE" id="PS01186">
    <property type="entry name" value="EGF_2"/>
    <property type="match status" value="1"/>
</dbReference>
<dbReference type="FunFam" id="2.10.25.10:FF:000731">
    <property type="entry name" value="Wall-associated receptor kinase 2"/>
    <property type="match status" value="1"/>
</dbReference>
<keyword evidence="2" id="KW-0732">Signal</keyword>
<dbReference type="PROSITE" id="PS50279">
    <property type="entry name" value="BPTI_KUNITZ_2"/>
    <property type="match status" value="2"/>
</dbReference>
<dbReference type="EMBL" id="UZAH01025913">
    <property type="protein sequence ID" value="VDO72668.1"/>
    <property type="molecule type" value="Genomic_DNA"/>
</dbReference>
<dbReference type="Pfam" id="PF00014">
    <property type="entry name" value="Kunitz_BPTI"/>
    <property type="match status" value="2"/>
</dbReference>
<dbReference type="FunFam" id="2.10.25.10:FF:000653">
    <property type="entry name" value="Putative Fibrillin-1"/>
    <property type="match status" value="1"/>
</dbReference>
<dbReference type="SMART" id="SM00131">
    <property type="entry name" value="KU"/>
    <property type="match status" value="2"/>
</dbReference>
<dbReference type="Gene3D" id="4.10.410.10">
    <property type="entry name" value="Pancreatic trypsin inhibitor Kunitz domain"/>
    <property type="match status" value="2"/>
</dbReference>
<dbReference type="PROSITE" id="PS00280">
    <property type="entry name" value="BPTI_KUNITZ_1"/>
    <property type="match status" value="2"/>
</dbReference>
<dbReference type="SMART" id="SM00181">
    <property type="entry name" value="EGF"/>
    <property type="match status" value="4"/>
</dbReference>
<accession>A0A183FK98</accession>
<feature type="domain" description="EGF-like" evidence="6">
    <location>
        <begin position="196"/>
        <end position="236"/>
    </location>
</feature>
<dbReference type="InterPro" id="IPR000742">
    <property type="entry name" value="EGF"/>
</dbReference>
<evidence type="ECO:0000313" key="10">
    <source>
        <dbReference type="WBParaSite" id="HPBE_0000754101-mRNA-1"/>
    </source>
</evidence>
<sequence length="363" mass="40525">MFLFHFSDPEDRCKETVDPGPCQFYQACCVSGIYNNPATISRLEFQTKWFWDEVDESCKEFHYGGCMGNKNRFNTKHECLKQCRYKLFNPVAVPDLCLLEPDAGVCNDERAGQWWYHFNSDTGTCEKFFFYGCGGNDNKFYSLHMCNKVCGERLSPQIACDHCDLRVSFCKSHSKFNYTCECRTGYEKNQYGECIDIDECRGYTAVCDRNAWCTNTIGSYSCECMASYRGDGKHCTYVGLGRSSLDCQDCSPDATCVGGVCQCKEGFEGDGFNCTDECPIPPLLDPILITGCSAVSDVNECLRAPYLCDRNAECLNREGSFICTCLSGFAGNGYNCTKTKSGLIEAFEIGSVLQGVPAVLIAH</sequence>
<evidence type="ECO:0000313" key="9">
    <source>
        <dbReference type="Proteomes" id="UP000050761"/>
    </source>
</evidence>
<dbReference type="CDD" id="cd00109">
    <property type="entry name" value="Kunitz-type"/>
    <property type="match status" value="1"/>
</dbReference>
<dbReference type="InterPro" id="IPR020901">
    <property type="entry name" value="Prtase_inh_Kunz-CS"/>
</dbReference>
<protein>
    <submittedName>
        <fullName evidence="10">Kunitz/Bovine pancreatic trypsin inhibitor domain protein</fullName>
    </submittedName>
</protein>
<keyword evidence="9" id="KW-1185">Reference proteome</keyword>
<feature type="domain" description="BPTI/Kunitz inhibitor" evidence="7">
    <location>
        <begin position="13"/>
        <end position="83"/>
    </location>
</feature>
<dbReference type="AlphaFoldDB" id="A0A183FK98"/>
<feature type="domain" description="EGF-like" evidence="6">
    <location>
        <begin position="297"/>
        <end position="337"/>
    </location>
</feature>
<reference evidence="10" key="2">
    <citation type="submission" date="2019-09" db="UniProtKB">
        <authorList>
            <consortium name="WormBaseParasite"/>
        </authorList>
    </citation>
    <scope>IDENTIFICATION</scope>
</reference>
<dbReference type="Pfam" id="PF12947">
    <property type="entry name" value="EGF_3"/>
    <property type="match status" value="1"/>
</dbReference>
<dbReference type="OrthoDB" id="5852179at2759"/>
<evidence type="ECO:0000256" key="3">
    <source>
        <dbReference type="ARBA" id="ARBA00022737"/>
    </source>
</evidence>
<feature type="domain" description="BPTI/Kunitz inhibitor" evidence="7">
    <location>
        <begin position="97"/>
        <end position="150"/>
    </location>
</feature>
<dbReference type="PRINTS" id="PR00759">
    <property type="entry name" value="BASICPTASE"/>
</dbReference>
<dbReference type="Gene3D" id="2.10.25.10">
    <property type="entry name" value="Laminin"/>
    <property type="match status" value="3"/>
</dbReference>
<name>A0A183FK98_HELPZ</name>
<dbReference type="SUPFAM" id="SSF57196">
    <property type="entry name" value="EGF/Laminin"/>
    <property type="match status" value="2"/>
</dbReference>
<dbReference type="InterPro" id="IPR049883">
    <property type="entry name" value="NOTCH1_EGF-like"/>
</dbReference>
<evidence type="ECO:0000259" key="6">
    <source>
        <dbReference type="PROSITE" id="PS50026"/>
    </source>
</evidence>
<gene>
    <name evidence="8" type="ORF">HPBE_LOCUS7542</name>
</gene>
<keyword evidence="1 5" id="KW-0245">EGF-like domain</keyword>
<evidence type="ECO:0000256" key="2">
    <source>
        <dbReference type="ARBA" id="ARBA00022729"/>
    </source>
</evidence>
<dbReference type="WBParaSite" id="HPBE_0000754101-mRNA-1">
    <property type="protein sequence ID" value="HPBE_0000754101-mRNA-1"/>
    <property type="gene ID" value="HPBE_0000754101"/>
</dbReference>
<dbReference type="PROSITE" id="PS00010">
    <property type="entry name" value="ASX_HYDROXYL"/>
    <property type="match status" value="2"/>
</dbReference>
<dbReference type="PANTHER" id="PTHR24039">
    <property type="entry name" value="FIBRILLIN-RELATED"/>
    <property type="match status" value="1"/>
</dbReference>
<dbReference type="InterPro" id="IPR018097">
    <property type="entry name" value="EGF_Ca-bd_CS"/>
</dbReference>
<proteinExistence type="predicted"/>
<comment type="caution">
    <text evidence="5">Lacks conserved residue(s) required for the propagation of feature annotation.</text>
</comment>
<dbReference type="InterPro" id="IPR036880">
    <property type="entry name" value="Kunitz_BPTI_sf"/>
</dbReference>
<dbReference type="Pfam" id="PF07645">
    <property type="entry name" value="EGF_CA"/>
    <property type="match status" value="1"/>
</dbReference>
<dbReference type="SUPFAM" id="SSF57362">
    <property type="entry name" value="BPTI-like"/>
    <property type="match status" value="2"/>
</dbReference>
<evidence type="ECO:0000259" key="7">
    <source>
        <dbReference type="PROSITE" id="PS50279"/>
    </source>
</evidence>
<reference evidence="8 9" key="1">
    <citation type="submission" date="2018-11" db="EMBL/GenBank/DDBJ databases">
        <authorList>
            <consortium name="Pathogen Informatics"/>
        </authorList>
    </citation>
    <scope>NUCLEOTIDE SEQUENCE [LARGE SCALE GENOMIC DNA]</scope>
</reference>
<accession>A0A3P8B838</accession>
<dbReference type="PROSITE" id="PS01187">
    <property type="entry name" value="EGF_CA"/>
    <property type="match status" value="2"/>
</dbReference>
<evidence type="ECO:0000256" key="1">
    <source>
        <dbReference type="ARBA" id="ARBA00022536"/>
    </source>
</evidence>
<dbReference type="Proteomes" id="UP000050761">
    <property type="component" value="Unassembled WGS sequence"/>
</dbReference>
<dbReference type="InterPro" id="IPR000152">
    <property type="entry name" value="EGF-type_Asp/Asn_hydroxyl_site"/>
</dbReference>
<dbReference type="GO" id="GO:0004867">
    <property type="term" value="F:serine-type endopeptidase inhibitor activity"/>
    <property type="evidence" value="ECO:0007669"/>
    <property type="project" value="InterPro"/>
</dbReference>
<keyword evidence="4" id="KW-1015">Disulfide bond</keyword>
<keyword evidence="3" id="KW-0677">Repeat</keyword>
<organism evidence="9 10">
    <name type="scientific">Heligmosomoides polygyrus</name>
    <name type="common">Parasitic roundworm</name>
    <dbReference type="NCBI Taxonomy" id="6339"/>
    <lineage>
        <taxon>Eukaryota</taxon>
        <taxon>Metazoa</taxon>
        <taxon>Ecdysozoa</taxon>
        <taxon>Nematoda</taxon>
        <taxon>Chromadorea</taxon>
        <taxon>Rhabditida</taxon>
        <taxon>Rhabditina</taxon>
        <taxon>Rhabditomorpha</taxon>
        <taxon>Strongyloidea</taxon>
        <taxon>Heligmosomidae</taxon>
        <taxon>Heligmosomoides</taxon>
    </lineage>
</organism>
<dbReference type="SMART" id="SM00179">
    <property type="entry name" value="EGF_CA"/>
    <property type="match status" value="2"/>
</dbReference>
<dbReference type="InterPro" id="IPR001881">
    <property type="entry name" value="EGF-like_Ca-bd_dom"/>
</dbReference>
<dbReference type="CDD" id="cd00054">
    <property type="entry name" value="EGF_CA"/>
    <property type="match status" value="2"/>
</dbReference>
<dbReference type="PROSITE" id="PS50026">
    <property type="entry name" value="EGF_3"/>
    <property type="match status" value="2"/>
</dbReference>
<evidence type="ECO:0000313" key="8">
    <source>
        <dbReference type="EMBL" id="VDO72668.1"/>
    </source>
</evidence>
<evidence type="ECO:0000256" key="4">
    <source>
        <dbReference type="ARBA" id="ARBA00023157"/>
    </source>
</evidence>